<sequence>MTTTSPTPALRDTRDREGTGPTLGRGRRALIPADDDTDLQSPAARARAALAAVQTVPVPVVVLGGLAGLMEEFERLAEAAGEDANRQAARETLAYLRAIGG</sequence>
<organism evidence="2 3">
    <name type="scientific">Streptomyces aureoversilis</name>
    <dbReference type="NCBI Taxonomy" id="67277"/>
    <lineage>
        <taxon>Bacteria</taxon>
        <taxon>Bacillati</taxon>
        <taxon>Actinomycetota</taxon>
        <taxon>Actinomycetes</taxon>
        <taxon>Kitasatosporales</taxon>
        <taxon>Streptomycetaceae</taxon>
        <taxon>Streptomyces</taxon>
    </lineage>
</organism>
<accession>A0ABV9ZWR1</accession>
<keyword evidence="3" id="KW-1185">Reference proteome</keyword>
<proteinExistence type="predicted"/>
<evidence type="ECO:0000313" key="3">
    <source>
        <dbReference type="Proteomes" id="UP001596222"/>
    </source>
</evidence>
<comment type="caution">
    <text evidence="2">The sequence shown here is derived from an EMBL/GenBank/DDBJ whole genome shotgun (WGS) entry which is preliminary data.</text>
</comment>
<evidence type="ECO:0000256" key="1">
    <source>
        <dbReference type="SAM" id="MobiDB-lite"/>
    </source>
</evidence>
<dbReference type="EMBL" id="JBHSKJ010000004">
    <property type="protein sequence ID" value="MFC5144587.1"/>
    <property type="molecule type" value="Genomic_DNA"/>
</dbReference>
<dbReference type="RefSeq" id="WP_382038534.1">
    <property type="nucleotide sequence ID" value="NZ_JBHSKJ010000004.1"/>
</dbReference>
<protein>
    <submittedName>
        <fullName evidence="2">Uncharacterized protein</fullName>
    </submittedName>
</protein>
<reference evidence="3" key="1">
    <citation type="journal article" date="2019" name="Int. J. Syst. Evol. Microbiol.">
        <title>The Global Catalogue of Microorganisms (GCM) 10K type strain sequencing project: providing services to taxonomists for standard genome sequencing and annotation.</title>
        <authorList>
            <consortium name="The Broad Institute Genomics Platform"/>
            <consortium name="The Broad Institute Genome Sequencing Center for Infectious Disease"/>
            <person name="Wu L."/>
            <person name="Ma J."/>
        </authorList>
    </citation>
    <scope>NUCLEOTIDE SEQUENCE [LARGE SCALE GENOMIC DNA]</scope>
    <source>
        <strain evidence="3">CGMCC 4.1641</strain>
    </source>
</reference>
<feature type="region of interest" description="Disordered" evidence="1">
    <location>
        <begin position="1"/>
        <end position="37"/>
    </location>
</feature>
<name>A0ABV9ZWR1_9ACTN</name>
<gene>
    <name evidence="2" type="ORF">ACFPP6_07825</name>
</gene>
<dbReference type="Proteomes" id="UP001596222">
    <property type="component" value="Unassembled WGS sequence"/>
</dbReference>
<evidence type="ECO:0000313" key="2">
    <source>
        <dbReference type="EMBL" id="MFC5144587.1"/>
    </source>
</evidence>